<dbReference type="InterPro" id="IPR058240">
    <property type="entry name" value="rSAM_sf"/>
</dbReference>
<evidence type="ECO:0000313" key="8">
    <source>
        <dbReference type="EMBL" id="TLD42025.1"/>
    </source>
</evidence>
<organism evidence="8 9">
    <name type="scientific">Candidatus Jettenia ecosi</name>
    <dbReference type="NCBI Taxonomy" id="2494326"/>
    <lineage>
        <taxon>Bacteria</taxon>
        <taxon>Pseudomonadati</taxon>
        <taxon>Planctomycetota</taxon>
        <taxon>Candidatus Brocadiia</taxon>
        <taxon>Candidatus Brocadiales</taxon>
        <taxon>Candidatus Brocadiaceae</taxon>
        <taxon>Candidatus Jettenia</taxon>
    </lineage>
</organism>
<dbReference type="SFLD" id="SFLDS00029">
    <property type="entry name" value="Radical_SAM"/>
    <property type="match status" value="1"/>
</dbReference>
<keyword evidence="3" id="KW-0949">S-adenosyl-L-methionine</keyword>
<dbReference type="InterPro" id="IPR013785">
    <property type="entry name" value="Aldolase_TIM"/>
</dbReference>
<dbReference type="PANTHER" id="PTHR11228">
    <property type="entry name" value="RADICAL SAM DOMAIN PROTEIN"/>
    <property type="match status" value="1"/>
</dbReference>
<dbReference type="InterPro" id="IPR050377">
    <property type="entry name" value="Radical_SAM_PqqE_MftC-like"/>
</dbReference>
<dbReference type="AlphaFoldDB" id="A0A533QBD1"/>
<protein>
    <submittedName>
        <fullName evidence="8">Radical SAM domain protein</fullName>
    </submittedName>
</protein>
<evidence type="ECO:0000256" key="2">
    <source>
        <dbReference type="ARBA" id="ARBA00022485"/>
    </source>
</evidence>
<evidence type="ECO:0000256" key="3">
    <source>
        <dbReference type="ARBA" id="ARBA00022691"/>
    </source>
</evidence>
<keyword evidence="4" id="KW-0479">Metal-binding</keyword>
<dbReference type="SFLD" id="SFLDG01387">
    <property type="entry name" value="BtrN-like_SPASM_domain_contain"/>
    <property type="match status" value="1"/>
</dbReference>
<comment type="cofactor">
    <cofactor evidence="1">
        <name>[4Fe-4S] cluster</name>
        <dbReference type="ChEBI" id="CHEBI:49883"/>
    </cofactor>
</comment>
<gene>
    <name evidence="8" type="ORF">JETT_1734</name>
</gene>
<evidence type="ECO:0000256" key="1">
    <source>
        <dbReference type="ARBA" id="ARBA00001966"/>
    </source>
</evidence>
<feature type="domain" description="Radical SAM core" evidence="7">
    <location>
        <begin position="1"/>
        <end position="211"/>
    </location>
</feature>
<dbReference type="Pfam" id="PF04055">
    <property type="entry name" value="Radical_SAM"/>
    <property type="match status" value="1"/>
</dbReference>
<dbReference type="InterPro" id="IPR007197">
    <property type="entry name" value="rSAM"/>
</dbReference>
<evidence type="ECO:0000256" key="6">
    <source>
        <dbReference type="ARBA" id="ARBA00023014"/>
    </source>
</evidence>
<dbReference type="Gene3D" id="3.20.20.70">
    <property type="entry name" value="Aldolase class I"/>
    <property type="match status" value="1"/>
</dbReference>
<dbReference type="Proteomes" id="UP000319783">
    <property type="component" value="Unassembled WGS sequence"/>
</dbReference>
<reference evidence="8 9" key="1">
    <citation type="submission" date="2019-04" db="EMBL/GenBank/DDBJ databases">
        <title>Genome of a novel bacterium Candidatus Jettenia ecosi reconstructed from metagenome of an anammox bioreactor.</title>
        <authorList>
            <person name="Mardanov A.V."/>
            <person name="Beletsky A.V."/>
            <person name="Ravin N.V."/>
            <person name="Botchkova E.A."/>
            <person name="Litti Y.V."/>
            <person name="Nozhevnikova A.N."/>
        </authorList>
    </citation>
    <scope>NUCLEOTIDE SEQUENCE [LARGE SCALE GENOMIC DNA]</scope>
    <source>
        <strain evidence="8">J2</strain>
    </source>
</reference>
<evidence type="ECO:0000256" key="5">
    <source>
        <dbReference type="ARBA" id="ARBA00023004"/>
    </source>
</evidence>
<evidence type="ECO:0000256" key="4">
    <source>
        <dbReference type="ARBA" id="ARBA00022723"/>
    </source>
</evidence>
<dbReference type="CDD" id="cd01335">
    <property type="entry name" value="Radical_SAM"/>
    <property type="match status" value="1"/>
</dbReference>
<dbReference type="PANTHER" id="PTHR11228:SF7">
    <property type="entry name" value="PQQA PEPTIDE CYCLASE"/>
    <property type="match status" value="1"/>
</dbReference>
<dbReference type="EMBL" id="SULG01000030">
    <property type="protein sequence ID" value="TLD42025.1"/>
    <property type="molecule type" value="Genomic_DNA"/>
</dbReference>
<dbReference type="PROSITE" id="PS51918">
    <property type="entry name" value="RADICAL_SAM"/>
    <property type="match status" value="1"/>
</dbReference>
<name>A0A533QBD1_9BACT</name>
<accession>A0A533QBD1</accession>
<keyword evidence="6" id="KW-0411">Iron-sulfur</keyword>
<dbReference type="GO" id="GO:0051536">
    <property type="term" value="F:iron-sulfur cluster binding"/>
    <property type="evidence" value="ECO:0007669"/>
    <property type="project" value="UniProtKB-KW"/>
</dbReference>
<evidence type="ECO:0000259" key="7">
    <source>
        <dbReference type="PROSITE" id="PS51918"/>
    </source>
</evidence>
<evidence type="ECO:0000313" key="9">
    <source>
        <dbReference type="Proteomes" id="UP000319783"/>
    </source>
</evidence>
<dbReference type="InterPro" id="IPR034391">
    <property type="entry name" value="AdoMet-like_SPASM_containing"/>
</dbReference>
<keyword evidence="5" id="KW-0408">Iron</keyword>
<proteinExistence type="predicted"/>
<dbReference type="SUPFAM" id="SSF102114">
    <property type="entry name" value="Radical SAM enzymes"/>
    <property type="match status" value="1"/>
</dbReference>
<dbReference type="GO" id="GO:0003824">
    <property type="term" value="F:catalytic activity"/>
    <property type="evidence" value="ECO:0007669"/>
    <property type="project" value="InterPro"/>
</dbReference>
<dbReference type="SFLD" id="SFLDG01067">
    <property type="entry name" value="SPASM/twitch_domain_containing"/>
    <property type="match status" value="1"/>
</dbReference>
<dbReference type="GO" id="GO:0046872">
    <property type="term" value="F:metal ion binding"/>
    <property type="evidence" value="ECO:0007669"/>
    <property type="project" value="UniProtKB-KW"/>
</dbReference>
<keyword evidence="2" id="KW-0004">4Fe-4S</keyword>
<comment type="caution">
    <text evidence="8">The sequence shown here is derived from an EMBL/GenBank/DDBJ whole genome shotgun (WGS) entry which is preliminary data.</text>
</comment>
<sequence>MLIELTNRCNLSCHHCLDRRHSGDGDLKIEIFERILQNARKHGFDYISFTGGEPTLHPGFTEMLTMVSEAGYNFGFVTNGWNFTRIYEKLLPHSNKLTGITFSLDGAREETHDRLRGRDSYRRMMQAVSICVVKDVPFTFNTVITSYNRGELKEMAGLAAKLGSRGLRFGHLISHPRTETEYLGLSPAERKETEAIIWQLQNTLHMPIVMASGYYTTDLFPCAPLKMQEISVNWRGNITACCNLSGHGEDVGNDDIIGNLHEMRFSEAYGRLVQANRKFQKDKHTLYNNGKFKDSDYFPCWYCLNYFRKVDWLSYYPENPWSSLVWTK</sequence>